<evidence type="ECO:0000313" key="1">
    <source>
        <dbReference type="EMBL" id="NVI44903.1"/>
    </source>
</evidence>
<accession>A0A973VZQ7</accession>
<comment type="caution">
    <text evidence="1">The sequence shown here is derived from an EMBL/GenBank/DDBJ whole genome shotgun (WGS) entry which is preliminary data.</text>
</comment>
<dbReference type="AlphaFoldDB" id="A0A973VZQ7"/>
<name>A0A973VZQ7_9BRAD</name>
<reference evidence="1" key="1">
    <citation type="submission" date="2020-06" db="EMBL/GenBank/DDBJ databases">
        <title>Whole Genome Sequence of Bradyrhizobium sp. Strain 1S1.</title>
        <authorList>
            <person name="Bromfield E.S.P."/>
            <person name="Cloutier S."/>
        </authorList>
    </citation>
    <scope>NUCLEOTIDE SEQUENCE [LARGE SCALE GENOMIC DNA]</scope>
    <source>
        <strain evidence="1">1S1</strain>
    </source>
</reference>
<organism evidence="1">
    <name type="scientific">Bradyrhizobium septentrionale</name>
    <dbReference type="NCBI Taxonomy" id="1404411"/>
    <lineage>
        <taxon>Bacteria</taxon>
        <taxon>Pseudomonadati</taxon>
        <taxon>Pseudomonadota</taxon>
        <taxon>Alphaproteobacteria</taxon>
        <taxon>Hyphomicrobiales</taxon>
        <taxon>Nitrobacteraceae</taxon>
        <taxon>Bradyrhizobium</taxon>
    </lineage>
</organism>
<dbReference type="EMBL" id="JAAOLE020000001">
    <property type="protein sequence ID" value="NVI44903.1"/>
    <property type="molecule type" value="Genomic_DNA"/>
</dbReference>
<dbReference type="RefSeq" id="WP_166204329.1">
    <property type="nucleotide sequence ID" value="NZ_CP088285.1"/>
</dbReference>
<protein>
    <submittedName>
        <fullName evidence="1">Uncharacterized protein</fullName>
    </submittedName>
</protein>
<sequence length="69" mass="8112">MPAKFPDIPPDVARKFLNDMAAYFSASTELQRDEIAARWRHILLDYMPAKTTLRLNDVKELFRKMRDEG</sequence>
<gene>
    <name evidence="1" type="ORF">HAP48_018490</name>
</gene>
<proteinExistence type="predicted"/>